<proteinExistence type="predicted"/>
<dbReference type="EMBL" id="CM040479">
    <property type="protein sequence ID" value="MCI4393550.1"/>
    <property type="molecule type" value="Genomic_DNA"/>
</dbReference>
<evidence type="ECO:0000313" key="1">
    <source>
        <dbReference type="EMBL" id="MCI4393550.1"/>
    </source>
</evidence>
<evidence type="ECO:0000313" key="2">
    <source>
        <dbReference type="Proteomes" id="UP000829447"/>
    </source>
</evidence>
<organism evidence="1 2">
    <name type="scientific">Pangasianodon gigas</name>
    <name type="common">Mekong giant catfish</name>
    <name type="synonym">Pangasius gigas</name>
    <dbReference type="NCBI Taxonomy" id="30993"/>
    <lineage>
        <taxon>Eukaryota</taxon>
        <taxon>Metazoa</taxon>
        <taxon>Chordata</taxon>
        <taxon>Craniata</taxon>
        <taxon>Vertebrata</taxon>
        <taxon>Euteleostomi</taxon>
        <taxon>Actinopterygii</taxon>
        <taxon>Neopterygii</taxon>
        <taxon>Teleostei</taxon>
        <taxon>Ostariophysi</taxon>
        <taxon>Siluriformes</taxon>
        <taxon>Pangasiidae</taxon>
        <taxon>Pangasianodon</taxon>
    </lineage>
</organism>
<name>A0ACC5XS24_PANGG</name>
<keyword evidence="2" id="KW-1185">Reference proteome</keyword>
<reference evidence="1 2" key="1">
    <citation type="journal article" date="2022" name="bioRxiv">
        <title>An ancient truncated duplication of the anti-Mullerian hormone receptor type 2 gene is a potential conserved master sex determinant in the Pangasiidae catfish family.</title>
        <authorList>
            <person name="Wen M."/>
            <person name="Pan Q."/>
            <person name="Jouanno E."/>
            <person name="Montfort J."/>
            <person name="Zahm M."/>
            <person name="Cabau C."/>
            <person name="Klopp C."/>
            <person name="Iampietro C."/>
            <person name="Roques C."/>
            <person name="Bouchez O."/>
            <person name="Castinel A."/>
            <person name="Donnadieu C."/>
            <person name="Parrinello H."/>
            <person name="Poncet C."/>
            <person name="Belmonte E."/>
            <person name="Gautier V."/>
            <person name="Avarre J.-C."/>
            <person name="Dugue R."/>
            <person name="Gustiano R."/>
            <person name="Ha T.T.T."/>
            <person name="Campet M."/>
            <person name="Sriphairoj K."/>
            <person name="Ribolli J."/>
            <person name="de Almeida F.L."/>
            <person name="Desvignes T."/>
            <person name="Postlethwait J.H."/>
            <person name="Bucao C.F."/>
            <person name="Robinson-Rechavi M."/>
            <person name="Bobe J."/>
            <person name="Herpin A."/>
            <person name="Guiguen Y."/>
        </authorList>
    </citation>
    <scope>NUCLEOTIDE SEQUENCE [LARGE SCALE GENOMIC DNA]</scope>
    <source>
        <strain evidence="1">YG-Dec2019</strain>
    </source>
</reference>
<dbReference type="Proteomes" id="UP000829447">
    <property type="component" value="Linkage Group LG26"/>
</dbReference>
<accession>A0ACC5XS24</accession>
<gene>
    <name evidence="1" type="ORF">PGIGA_G00158660</name>
</gene>
<sequence length="562" mass="62454">MDSWWWLVCLCFAALTDRTQQNTMSCDSVRNLLQLQQIDATTGVLDTPGKVSDLQVCLSHSVTCCTRKVEEQYQTAVHQDIQNLLQTFSYNLKLLITQNIAALQDMVDLVVREVQSHTFSLLKVLYGDLASRASSPLAELFTDVGLFVLGAELNLEEAAQRFFQALFPLVYDQLEKPGMARLDPVYQECLRSVGRRTAAYGNAPKRLALLVARGLREERIFLQSMHLAVEVINTTDHAQPSRECRRAFMRMRYCPLCQALTDSKPCMGYCLNVLRGCLASLAEVDAHWQEFVRSLEALAASMHDRNELEHVLASIPPLITEAVAYTSRNAAQLTSQVRGVCGEPVRSGPVQQGGASDTLYLQTPERNTEDTLSHRRREFLSSLRHYRAFYGGLADQMCVRELASTDGPTCWNGNDVVKSYTKRVVGSGIRAQGQNPEVRVKEADPGINQVIDKLKYINQLLQGRFIPKLGTLDQIEMGSGEMGISFSGQCDDEDGCWGSGDGAGETRIIKPTELSEEKPGENLHPGPHTQDAGCTLEVSGCKNTHSALWVLSAVYTLLTLWR</sequence>
<comment type="caution">
    <text evidence="1">The sequence shown here is derived from an EMBL/GenBank/DDBJ whole genome shotgun (WGS) entry which is preliminary data.</text>
</comment>
<protein>
    <submittedName>
        <fullName evidence="1">Uncharacterized protein</fullName>
    </submittedName>
</protein>